<evidence type="ECO:0000256" key="4">
    <source>
        <dbReference type="ARBA" id="ARBA00022989"/>
    </source>
</evidence>
<evidence type="ECO:0000256" key="3">
    <source>
        <dbReference type="ARBA" id="ARBA00022692"/>
    </source>
</evidence>
<comment type="caution">
    <text evidence="7">The sequence shown here is derived from an EMBL/GenBank/DDBJ whole genome shotgun (WGS) entry which is preliminary data.</text>
</comment>
<gene>
    <name evidence="7" type="primary">Tmem88</name>
    <name evidence="7" type="ORF">L345_17771</name>
</gene>
<dbReference type="AlphaFoldDB" id="V8N4E6"/>
<comment type="similarity">
    <text evidence="2">Belongs to the TMEM88 family.</text>
</comment>
<dbReference type="PANTHER" id="PTHR28628">
    <property type="entry name" value="TRANSMEMBRANE PROTEIN 88-RELATED"/>
    <property type="match status" value="1"/>
</dbReference>
<sequence>MLDNPLGLDYKTFKVLHSSAYYCQTILDDNSSSALIILGFVIMSPLIVVSMALYCSLARRLHLFLCFQPCARAVYKGVKWQWNGATKSRLGSELTSPCNLVIFSGGGAPRKSIDSSLCSGVAGLRGLPGFQDSSAQRGGAEAVSPSVWWGEMTLHSHLIHFTSSCDDFKSVRRRGENASLSQTGQHFDSEVSLRLPQMENIQGGSVHSFTEKYLGTWPFCLFEW</sequence>
<reference evidence="7 8" key="1">
    <citation type="journal article" date="2013" name="Proc. Natl. Acad. Sci. U.S.A.">
        <title>The king cobra genome reveals dynamic gene evolution and adaptation in the snake venom system.</title>
        <authorList>
            <person name="Vonk F.J."/>
            <person name="Casewell N.R."/>
            <person name="Henkel C.V."/>
            <person name="Heimberg A.M."/>
            <person name="Jansen H.J."/>
            <person name="McCleary R.J."/>
            <person name="Kerkkamp H.M."/>
            <person name="Vos R.A."/>
            <person name="Guerreiro I."/>
            <person name="Calvete J.J."/>
            <person name="Wuster W."/>
            <person name="Woods A.E."/>
            <person name="Logan J.M."/>
            <person name="Harrison R.A."/>
            <person name="Castoe T.A."/>
            <person name="de Koning A.P."/>
            <person name="Pollock D.D."/>
            <person name="Yandell M."/>
            <person name="Calderon D."/>
            <person name="Renjifo C."/>
            <person name="Currier R.B."/>
            <person name="Salgado D."/>
            <person name="Pla D."/>
            <person name="Sanz L."/>
            <person name="Hyder A.S."/>
            <person name="Ribeiro J.M."/>
            <person name="Arntzen J.W."/>
            <person name="van den Thillart G.E."/>
            <person name="Boetzer M."/>
            <person name="Pirovano W."/>
            <person name="Dirks R.P."/>
            <person name="Spaink H.P."/>
            <person name="Duboule D."/>
            <person name="McGlinn E."/>
            <person name="Kini R.M."/>
            <person name="Richardson M.K."/>
        </authorList>
    </citation>
    <scope>NUCLEOTIDE SEQUENCE</scope>
    <source>
        <tissue evidence="7">Blood</tissue>
    </source>
</reference>
<dbReference type="PANTHER" id="PTHR28628:SF4">
    <property type="entry name" value="TRANSMEMBRANE PROTEIN 88B"/>
    <property type="match status" value="1"/>
</dbReference>
<evidence type="ECO:0000256" key="2">
    <source>
        <dbReference type="ARBA" id="ARBA00005734"/>
    </source>
</evidence>
<name>V8N4E6_OPHHA</name>
<feature type="transmembrane region" description="Helical" evidence="6">
    <location>
        <begin position="34"/>
        <end position="55"/>
    </location>
</feature>
<dbReference type="GO" id="GO:0005886">
    <property type="term" value="C:plasma membrane"/>
    <property type="evidence" value="ECO:0007669"/>
    <property type="project" value="TreeGrafter"/>
</dbReference>
<dbReference type="GO" id="GO:0030165">
    <property type="term" value="F:PDZ domain binding"/>
    <property type="evidence" value="ECO:0007669"/>
    <property type="project" value="TreeGrafter"/>
</dbReference>
<evidence type="ECO:0000313" key="7">
    <source>
        <dbReference type="EMBL" id="ETE56518.1"/>
    </source>
</evidence>
<evidence type="ECO:0000256" key="5">
    <source>
        <dbReference type="ARBA" id="ARBA00023136"/>
    </source>
</evidence>
<dbReference type="OrthoDB" id="9948320at2759"/>
<proteinExistence type="inferred from homology"/>
<keyword evidence="5 6" id="KW-0472">Membrane</keyword>
<protein>
    <submittedName>
        <fullName evidence="7">Transmembrane protein 88</fullName>
    </submittedName>
</protein>
<keyword evidence="4 6" id="KW-1133">Transmembrane helix</keyword>
<keyword evidence="8" id="KW-1185">Reference proteome</keyword>
<comment type="subcellular location">
    <subcellularLocation>
        <location evidence="1">Membrane</location>
        <topology evidence="1">Multi-pass membrane protein</topology>
    </subcellularLocation>
</comment>
<evidence type="ECO:0000313" key="8">
    <source>
        <dbReference type="Proteomes" id="UP000018936"/>
    </source>
</evidence>
<organism evidence="7 8">
    <name type="scientific">Ophiophagus hannah</name>
    <name type="common">King cobra</name>
    <name type="synonym">Naja hannah</name>
    <dbReference type="NCBI Taxonomy" id="8665"/>
    <lineage>
        <taxon>Eukaryota</taxon>
        <taxon>Metazoa</taxon>
        <taxon>Chordata</taxon>
        <taxon>Craniata</taxon>
        <taxon>Vertebrata</taxon>
        <taxon>Euteleostomi</taxon>
        <taxon>Lepidosauria</taxon>
        <taxon>Squamata</taxon>
        <taxon>Bifurcata</taxon>
        <taxon>Unidentata</taxon>
        <taxon>Episquamata</taxon>
        <taxon>Toxicofera</taxon>
        <taxon>Serpentes</taxon>
        <taxon>Colubroidea</taxon>
        <taxon>Elapidae</taxon>
        <taxon>Elapinae</taxon>
        <taxon>Ophiophagus</taxon>
    </lineage>
</organism>
<dbReference type="InterPro" id="IPR033355">
    <property type="entry name" value="TMEM88"/>
</dbReference>
<dbReference type="Proteomes" id="UP000018936">
    <property type="component" value="Unassembled WGS sequence"/>
</dbReference>
<accession>V8N4E6</accession>
<keyword evidence="3 6" id="KW-0812">Transmembrane</keyword>
<dbReference type="EMBL" id="AZIM01019664">
    <property type="protein sequence ID" value="ETE56518.1"/>
    <property type="molecule type" value="Genomic_DNA"/>
</dbReference>
<evidence type="ECO:0000256" key="6">
    <source>
        <dbReference type="SAM" id="Phobius"/>
    </source>
</evidence>
<feature type="non-terminal residue" evidence="7">
    <location>
        <position position="1"/>
    </location>
</feature>
<evidence type="ECO:0000256" key="1">
    <source>
        <dbReference type="ARBA" id="ARBA00004141"/>
    </source>
</evidence>